<evidence type="ECO:0000256" key="1">
    <source>
        <dbReference type="SAM" id="MobiDB-lite"/>
    </source>
</evidence>
<feature type="region of interest" description="Disordered" evidence="1">
    <location>
        <begin position="82"/>
        <end position="110"/>
    </location>
</feature>
<accession>A0ABP3EUP2</accession>
<name>A0ABP3EUP2_9ACTN</name>
<sequence length="110" mass="10981">MKWLFVANPAPAIAYPPPSAVSCGRHPATVRCSAPAGTVTDVERWTTTTGSGPCEVHHTPAPAAPATTTAPAATTAAVFPPTAPATFANTPDPAIGSPPAPHARPVPTAL</sequence>
<protein>
    <submittedName>
        <fullName evidence="2">Uncharacterized protein</fullName>
    </submittedName>
</protein>
<evidence type="ECO:0000313" key="3">
    <source>
        <dbReference type="Proteomes" id="UP001501867"/>
    </source>
</evidence>
<keyword evidence="3" id="KW-1185">Reference proteome</keyword>
<feature type="region of interest" description="Disordered" evidence="1">
    <location>
        <begin position="48"/>
        <end position="68"/>
    </location>
</feature>
<dbReference type="Proteomes" id="UP001501867">
    <property type="component" value="Unassembled WGS sequence"/>
</dbReference>
<evidence type="ECO:0000313" key="2">
    <source>
        <dbReference type="EMBL" id="GAA0278062.1"/>
    </source>
</evidence>
<organism evidence="2 3">
    <name type="scientific">Streptomyces polychromogenes</name>
    <dbReference type="NCBI Taxonomy" id="67342"/>
    <lineage>
        <taxon>Bacteria</taxon>
        <taxon>Bacillati</taxon>
        <taxon>Actinomycetota</taxon>
        <taxon>Actinomycetes</taxon>
        <taxon>Kitasatosporales</taxon>
        <taxon>Streptomycetaceae</taxon>
        <taxon>Streptomyces</taxon>
    </lineage>
</organism>
<feature type="compositionally biased region" description="Low complexity" evidence="1">
    <location>
        <begin position="59"/>
        <end position="68"/>
    </location>
</feature>
<dbReference type="PROSITE" id="PS51257">
    <property type="entry name" value="PROKAR_LIPOPROTEIN"/>
    <property type="match status" value="1"/>
</dbReference>
<feature type="compositionally biased region" description="Low complexity" evidence="1">
    <location>
        <begin position="82"/>
        <end position="94"/>
    </location>
</feature>
<dbReference type="EMBL" id="BAAABV010000010">
    <property type="protein sequence ID" value="GAA0278062.1"/>
    <property type="molecule type" value="Genomic_DNA"/>
</dbReference>
<comment type="caution">
    <text evidence="2">The sequence shown here is derived from an EMBL/GenBank/DDBJ whole genome shotgun (WGS) entry which is preliminary data.</text>
</comment>
<gene>
    <name evidence="2" type="ORF">GCM10010302_14660</name>
</gene>
<proteinExistence type="predicted"/>
<reference evidence="3" key="1">
    <citation type="journal article" date="2019" name="Int. J. Syst. Evol. Microbiol.">
        <title>The Global Catalogue of Microorganisms (GCM) 10K type strain sequencing project: providing services to taxonomists for standard genome sequencing and annotation.</title>
        <authorList>
            <consortium name="The Broad Institute Genomics Platform"/>
            <consortium name="The Broad Institute Genome Sequencing Center for Infectious Disease"/>
            <person name="Wu L."/>
            <person name="Ma J."/>
        </authorList>
    </citation>
    <scope>NUCLEOTIDE SEQUENCE [LARGE SCALE GENOMIC DNA]</scope>
    <source>
        <strain evidence="3">JCM 4505</strain>
    </source>
</reference>